<dbReference type="InterPro" id="IPR013083">
    <property type="entry name" value="Znf_RING/FYVE/PHD"/>
</dbReference>
<dbReference type="InterPro" id="IPR001841">
    <property type="entry name" value="Znf_RING"/>
</dbReference>
<sequence>MNCLVICQSRWWIVTIVLYTCVFIPLKQIKSSLANMFGLILMFFFSCESKEREFQEIPSLPVARFQDLKGDKDEEEICSICLVEFEGEDAVSKLRKCEHLFHFNCIEQWLERNKFSCPLCRSFLFS</sequence>
<comment type="caution">
    <text evidence="7">The sequence shown here is derived from an EMBL/GenBank/DDBJ whole genome shotgun (WGS) entry which is preliminary data.</text>
</comment>
<dbReference type="SUPFAM" id="SSF57850">
    <property type="entry name" value="RING/U-box"/>
    <property type="match status" value="1"/>
</dbReference>
<keyword evidence="5" id="KW-0472">Membrane</keyword>
<dbReference type="SMART" id="SM00184">
    <property type="entry name" value="RING"/>
    <property type="match status" value="1"/>
</dbReference>
<keyword evidence="5" id="KW-0812">Transmembrane</keyword>
<evidence type="ECO:0000256" key="3">
    <source>
        <dbReference type="ARBA" id="ARBA00022833"/>
    </source>
</evidence>
<dbReference type="Gramene" id="Psat06G0634500-T1">
    <property type="protein sequence ID" value="KAI5401841.1"/>
    <property type="gene ID" value="KIW84_066345"/>
</dbReference>
<dbReference type="Proteomes" id="UP001058974">
    <property type="component" value="Chromosome 6"/>
</dbReference>
<dbReference type="AlphaFoldDB" id="A0A9D5ABG3"/>
<feature type="transmembrane region" description="Helical" evidence="5">
    <location>
        <begin position="9"/>
        <end position="26"/>
    </location>
</feature>
<dbReference type="Gene3D" id="3.30.40.10">
    <property type="entry name" value="Zinc/RING finger domain, C3HC4 (zinc finger)"/>
    <property type="match status" value="1"/>
</dbReference>
<accession>A0A9D5ABG3</accession>
<evidence type="ECO:0000259" key="6">
    <source>
        <dbReference type="PROSITE" id="PS50089"/>
    </source>
</evidence>
<dbReference type="PROSITE" id="PS50089">
    <property type="entry name" value="ZF_RING_2"/>
    <property type="match status" value="1"/>
</dbReference>
<dbReference type="PANTHER" id="PTHR45969">
    <property type="entry name" value="RING ZINC FINGER PROTEIN-RELATED"/>
    <property type="match status" value="1"/>
</dbReference>
<dbReference type="GO" id="GO:0061630">
    <property type="term" value="F:ubiquitin protein ligase activity"/>
    <property type="evidence" value="ECO:0007669"/>
    <property type="project" value="TreeGrafter"/>
</dbReference>
<name>A0A9D5ABG3_PEA</name>
<keyword evidence="2 4" id="KW-0863">Zinc-finger</keyword>
<keyword evidence="1" id="KW-0479">Metal-binding</keyword>
<evidence type="ECO:0000256" key="5">
    <source>
        <dbReference type="SAM" id="Phobius"/>
    </source>
</evidence>
<evidence type="ECO:0000256" key="4">
    <source>
        <dbReference type="PROSITE-ProRule" id="PRU00175"/>
    </source>
</evidence>
<reference evidence="7 8" key="1">
    <citation type="journal article" date="2022" name="Nat. Genet.">
        <title>Improved pea reference genome and pan-genome highlight genomic features and evolutionary characteristics.</title>
        <authorList>
            <person name="Yang T."/>
            <person name="Liu R."/>
            <person name="Luo Y."/>
            <person name="Hu S."/>
            <person name="Wang D."/>
            <person name="Wang C."/>
            <person name="Pandey M.K."/>
            <person name="Ge S."/>
            <person name="Xu Q."/>
            <person name="Li N."/>
            <person name="Li G."/>
            <person name="Huang Y."/>
            <person name="Saxena R.K."/>
            <person name="Ji Y."/>
            <person name="Li M."/>
            <person name="Yan X."/>
            <person name="He Y."/>
            <person name="Liu Y."/>
            <person name="Wang X."/>
            <person name="Xiang C."/>
            <person name="Varshney R.K."/>
            <person name="Ding H."/>
            <person name="Gao S."/>
            <person name="Zong X."/>
        </authorList>
    </citation>
    <scope>NUCLEOTIDE SEQUENCE [LARGE SCALE GENOMIC DNA]</scope>
    <source>
        <strain evidence="7 8">cv. Zhongwan 6</strain>
    </source>
</reference>
<gene>
    <name evidence="7" type="ORF">KIW84_066345</name>
</gene>
<evidence type="ECO:0000313" key="7">
    <source>
        <dbReference type="EMBL" id="KAI5401841.1"/>
    </source>
</evidence>
<organism evidence="7 8">
    <name type="scientific">Pisum sativum</name>
    <name type="common">Garden pea</name>
    <name type="synonym">Lathyrus oleraceus</name>
    <dbReference type="NCBI Taxonomy" id="3888"/>
    <lineage>
        <taxon>Eukaryota</taxon>
        <taxon>Viridiplantae</taxon>
        <taxon>Streptophyta</taxon>
        <taxon>Embryophyta</taxon>
        <taxon>Tracheophyta</taxon>
        <taxon>Spermatophyta</taxon>
        <taxon>Magnoliopsida</taxon>
        <taxon>eudicotyledons</taxon>
        <taxon>Gunneridae</taxon>
        <taxon>Pentapetalae</taxon>
        <taxon>rosids</taxon>
        <taxon>fabids</taxon>
        <taxon>Fabales</taxon>
        <taxon>Fabaceae</taxon>
        <taxon>Papilionoideae</taxon>
        <taxon>50 kb inversion clade</taxon>
        <taxon>NPAAA clade</taxon>
        <taxon>Hologalegina</taxon>
        <taxon>IRL clade</taxon>
        <taxon>Fabeae</taxon>
        <taxon>Lathyrus</taxon>
    </lineage>
</organism>
<evidence type="ECO:0000256" key="1">
    <source>
        <dbReference type="ARBA" id="ARBA00022723"/>
    </source>
</evidence>
<dbReference type="PANTHER" id="PTHR45969:SF9">
    <property type="entry name" value="RING-TYPE DOMAIN-CONTAINING PROTEIN"/>
    <property type="match status" value="1"/>
</dbReference>
<proteinExistence type="predicted"/>
<keyword evidence="8" id="KW-1185">Reference proteome</keyword>
<dbReference type="Pfam" id="PF13639">
    <property type="entry name" value="zf-RING_2"/>
    <property type="match status" value="1"/>
</dbReference>
<evidence type="ECO:0000256" key="2">
    <source>
        <dbReference type="ARBA" id="ARBA00022771"/>
    </source>
</evidence>
<feature type="domain" description="RING-type" evidence="6">
    <location>
        <begin position="78"/>
        <end position="121"/>
    </location>
</feature>
<dbReference type="EMBL" id="JAMSHJ010000006">
    <property type="protein sequence ID" value="KAI5401841.1"/>
    <property type="molecule type" value="Genomic_DNA"/>
</dbReference>
<keyword evidence="3" id="KW-0862">Zinc</keyword>
<dbReference type="Gramene" id="PSAT_LOCUS28774_t1">
    <property type="protein sequence ID" value="CAL5210236.1"/>
    <property type="gene ID" value="PSAT_LOCUS28774"/>
</dbReference>
<dbReference type="GO" id="GO:0016567">
    <property type="term" value="P:protein ubiquitination"/>
    <property type="evidence" value="ECO:0007669"/>
    <property type="project" value="TreeGrafter"/>
</dbReference>
<dbReference type="GO" id="GO:0008270">
    <property type="term" value="F:zinc ion binding"/>
    <property type="evidence" value="ECO:0007669"/>
    <property type="project" value="UniProtKB-KW"/>
</dbReference>
<protein>
    <recommendedName>
        <fullName evidence="6">RING-type domain-containing protein</fullName>
    </recommendedName>
</protein>
<keyword evidence="5" id="KW-1133">Transmembrane helix</keyword>
<evidence type="ECO:0000313" key="8">
    <source>
        <dbReference type="Proteomes" id="UP001058974"/>
    </source>
</evidence>